<dbReference type="InterPro" id="IPR017972">
    <property type="entry name" value="Cyt_P450_CS"/>
</dbReference>
<proteinExistence type="inferred from homology"/>
<gene>
    <name evidence="9" type="ORF">HEB94_002803</name>
</gene>
<dbReference type="PROSITE" id="PS00086">
    <property type="entry name" value="CYTOCHROME_P450"/>
    <property type="match status" value="1"/>
</dbReference>
<evidence type="ECO:0000256" key="2">
    <source>
        <dbReference type="ARBA" id="ARBA00022617"/>
    </source>
</evidence>
<dbReference type="GO" id="GO:0016705">
    <property type="term" value="F:oxidoreductase activity, acting on paired donors, with incorporation or reduction of molecular oxygen"/>
    <property type="evidence" value="ECO:0007669"/>
    <property type="project" value="InterPro"/>
</dbReference>
<dbReference type="AlphaFoldDB" id="A0A927RBD4"/>
<dbReference type="GO" id="GO:0020037">
    <property type="term" value="F:heme binding"/>
    <property type="evidence" value="ECO:0007669"/>
    <property type="project" value="InterPro"/>
</dbReference>
<keyword evidence="2 7" id="KW-0349">Heme</keyword>
<evidence type="ECO:0000256" key="4">
    <source>
        <dbReference type="ARBA" id="ARBA00023002"/>
    </source>
</evidence>
<keyword evidence="6 7" id="KW-0503">Monooxygenase</keyword>
<keyword evidence="3 7" id="KW-0479">Metal-binding</keyword>
<dbReference type="Pfam" id="PF00067">
    <property type="entry name" value="p450"/>
    <property type="match status" value="1"/>
</dbReference>
<dbReference type="Proteomes" id="UP000638648">
    <property type="component" value="Unassembled WGS sequence"/>
</dbReference>
<evidence type="ECO:0000256" key="5">
    <source>
        <dbReference type="ARBA" id="ARBA00023004"/>
    </source>
</evidence>
<name>A0A927RBD4_9ACTN</name>
<evidence type="ECO:0000256" key="3">
    <source>
        <dbReference type="ARBA" id="ARBA00022723"/>
    </source>
</evidence>
<dbReference type="InterPro" id="IPR002397">
    <property type="entry name" value="Cyt_P450_B"/>
</dbReference>
<dbReference type="InterPro" id="IPR001128">
    <property type="entry name" value="Cyt_P450"/>
</dbReference>
<dbReference type="GO" id="GO:0005506">
    <property type="term" value="F:iron ion binding"/>
    <property type="evidence" value="ECO:0007669"/>
    <property type="project" value="InterPro"/>
</dbReference>
<protein>
    <submittedName>
        <fullName evidence="9">Cytochrome P450</fullName>
    </submittedName>
</protein>
<feature type="region of interest" description="Disordered" evidence="8">
    <location>
        <begin position="1"/>
        <end position="20"/>
    </location>
</feature>
<keyword evidence="4 7" id="KW-0560">Oxidoreductase</keyword>
<evidence type="ECO:0000256" key="6">
    <source>
        <dbReference type="ARBA" id="ARBA00023033"/>
    </source>
</evidence>
<evidence type="ECO:0000256" key="8">
    <source>
        <dbReference type="SAM" id="MobiDB-lite"/>
    </source>
</evidence>
<evidence type="ECO:0000256" key="7">
    <source>
        <dbReference type="RuleBase" id="RU000461"/>
    </source>
</evidence>
<evidence type="ECO:0000256" key="1">
    <source>
        <dbReference type="ARBA" id="ARBA00010617"/>
    </source>
</evidence>
<dbReference type="InterPro" id="IPR036396">
    <property type="entry name" value="Cyt_P450_sf"/>
</dbReference>
<dbReference type="PANTHER" id="PTHR46696:SF1">
    <property type="entry name" value="CYTOCHROME P450 YJIB-RELATED"/>
    <property type="match status" value="1"/>
</dbReference>
<keyword evidence="5 7" id="KW-0408">Iron</keyword>
<dbReference type="Gene3D" id="1.10.630.10">
    <property type="entry name" value="Cytochrome P450"/>
    <property type="match status" value="1"/>
</dbReference>
<dbReference type="RefSeq" id="WP_192750166.1">
    <property type="nucleotide sequence ID" value="NZ_BAABJL010000236.1"/>
</dbReference>
<evidence type="ECO:0000313" key="10">
    <source>
        <dbReference type="Proteomes" id="UP000638648"/>
    </source>
</evidence>
<dbReference type="PRINTS" id="PR00359">
    <property type="entry name" value="BP450"/>
</dbReference>
<keyword evidence="10" id="KW-1185">Reference proteome</keyword>
<dbReference type="EMBL" id="JADBEM010000001">
    <property type="protein sequence ID" value="MBE1605955.1"/>
    <property type="molecule type" value="Genomic_DNA"/>
</dbReference>
<dbReference type="SUPFAM" id="SSF48264">
    <property type="entry name" value="Cytochrome P450"/>
    <property type="match status" value="1"/>
</dbReference>
<comment type="caution">
    <text evidence="9">The sequence shown here is derived from an EMBL/GenBank/DDBJ whole genome shotgun (WGS) entry which is preliminary data.</text>
</comment>
<accession>A0A927RBD4</accession>
<dbReference type="GO" id="GO:0004497">
    <property type="term" value="F:monooxygenase activity"/>
    <property type="evidence" value="ECO:0007669"/>
    <property type="project" value="UniProtKB-KW"/>
</dbReference>
<evidence type="ECO:0000313" key="9">
    <source>
        <dbReference type="EMBL" id="MBE1605955.1"/>
    </source>
</evidence>
<dbReference type="FunFam" id="1.10.630.10:FF:000018">
    <property type="entry name" value="Cytochrome P450 monooxygenase"/>
    <property type="match status" value="1"/>
</dbReference>
<comment type="similarity">
    <text evidence="1 7">Belongs to the cytochrome P450 family.</text>
</comment>
<dbReference type="CDD" id="cd11030">
    <property type="entry name" value="CYP105-like"/>
    <property type="match status" value="1"/>
</dbReference>
<reference evidence="9" key="1">
    <citation type="submission" date="2020-10" db="EMBL/GenBank/DDBJ databases">
        <title>Sequencing the genomes of 1000 actinobacteria strains.</title>
        <authorList>
            <person name="Klenk H.-P."/>
        </authorList>
    </citation>
    <scope>NUCLEOTIDE SEQUENCE</scope>
    <source>
        <strain evidence="9">DSM 45354</strain>
    </source>
</reference>
<dbReference type="PANTHER" id="PTHR46696">
    <property type="entry name" value="P450, PUTATIVE (EUROFUNG)-RELATED"/>
    <property type="match status" value="1"/>
</dbReference>
<organism evidence="9 10">
    <name type="scientific">Actinopolymorpha pittospori</name>
    <dbReference type="NCBI Taxonomy" id="648752"/>
    <lineage>
        <taxon>Bacteria</taxon>
        <taxon>Bacillati</taxon>
        <taxon>Actinomycetota</taxon>
        <taxon>Actinomycetes</taxon>
        <taxon>Propionibacteriales</taxon>
        <taxon>Actinopolymorphaceae</taxon>
        <taxon>Actinopolymorpha</taxon>
    </lineage>
</organism>
<sequence length="393" mass="43236">MTVQEPLSLPMTATGPFDPPDQIMAMRAGQPIARVRFENGDLGWVIARHETIRHVLTDPRFSARQELRRDAGETLPPAPPGVFIGMDPPDHTRYRHLLIGQFTVRRMKLLTSRIEEIAHEHLDRMEATGSPADLIPAYAAPIPAMTICELLGVPYDFRDEFARQATTMARADTTMEEKRQAVSGIISHLADLVRQKRSEPTDDLLGGLASEGNDLTEEELANMAFLVLGGGLGTTVDMLGLGTFALLRHPEQIPRLTDPETVDHAVEELLRYLTTVRGTIRTALEDVEVDGAQIRAGESVLVSLAVGNRDAARYADPDTLDVSRSAAGHLSFGHGIHQCLGQQLARVEMRVGFAELFRRFPDLRLAVPADDVRVRDDIFHGVDQLPVAWGAAS</sequence>